<evidence type="ECO:0000256" key="1">
    <source>
        <dbReference type="SAM" id="Phobius"/>
    </source>
</evidence>
<protein>
    <submittedName>
        <fullName evidence="2">Uncharacterized protein</fullName>
    </submittedName>
</protein>
<proteinExistence type="predicted"/>
<keyword evidence="1" id="KW-0812">Transmembrane</keyword>
<feature type="transmembrane region" description="Helical" evidence="1">
    <location>
        <begin position="12"/>
        <end position="30"/>
    </location>
</feature>
<name>A0A6C0DQD0_9ZZZZ</name>
<accession>A0A6C0DQD0</accession>
<reference evidence="2" key="1">
    <citation type="journal article" date="2020" name="Nature">
        <title>Giant virus diversity and host interactions through global metagenomics.</title>
        <authorList>
            <person name="Schulz F."/>
            <person name="Roux S."/>
            <person name="Paez-Espino D."/>
            <person name="Jungbluth S."/>
            <person name="Walsh D.A."/>
            <person name="Denef V.J."/>
            <person name="McMahon K.D."/>
            <person name="Konstantinidis K.T."/>
            <person name="Eloe-Fadrosh E.A."/>
            <person name="Kyrpides N.C."/>
            <person name="Woyke T."/>
        </authorList>
    </citation>
    <scope>NUCLEOTIDE SEQUENCE</scope>
    <source>
        <strain evidence="2">GVMAG-M-3300023174-47</strain>
    </source>
</reference>
<dbReference type="EMBL" id="MN739658">
    <property type="protein sequence ID" value="QHT18671.1"/>
    <property type="molecule type" value="Genomic_DNA"/>
</dbReference>
<sequence length="121" mass="13214">MLEQVNAVATSPFAIGIMLLLSNVASRYIVHEFSANDEEYGNNILLRRLAVFAVCFVGTRDLVVSILLTAGFVVLAGGLFRGKSVYAREGMDNSPDQKLREKAGLKGCDQPAYDKNTPPMF</sequence>
<keyword evidence="1" id="KW-1133">Transmembrane helix</keyword>
<evidence type="ECO:0000313" key="2">
    <source>
        <dbReference type="EMBL" id="QHT18671.1"/>
    </source>
</evidence>
<keyword evidence="1" id="KW-0472">Membrane</keyword>
<organism evidence="2">
    <name type="scientific">viral metagenome</name>
    <dbReference type="NCBI Taxonomy" id="1070528"/>
    <lineage>
        <taxon>unclassified sequences</taxon>
        <taxon>metagenomes</taxon>
        <taxon>organismal metagenomes</taxon>
    </lineage>
</organism>
<dbReference type="AlphaFoldDB" id="A0A6C0DQD0"/>
<feature type="transmembrane region" description="Helical" evidence="1">
    <location>
        <begin position="50"/>
        <end position="80"/>
    </location>
</feature>